<evidence type="ECO:0000313" key="2">
    <source>
        <dbReference type="Proteomes" id="UP000095787"/>
    </source>
</evidence>
<sequence length="194" mass="21194">MGKVAFIRLAEVINRKQDMRVVSVTVKPTITDCSGTIYFTDLQLQEGAALTGYTPHTEVFLQKFRENGEVKAPVWFNGVVRGEETVILFNLGQTSAGLDVHLYPKSDMEGGSVKLAQGVGGQKVSFPGALSAEDDLALLASTRECTRNGSPEKKEGFYQYSAAWDSKHRVTLAEGKTARVLFEMQEMQDGGALL</sequence>
<gene>
    <name evidence="1" type="ORF">ERS852456_01470</name>
</gene>
<dbReference type="Proteomes" id="UP000095787">
    <property type="component" value="Unassembled WGS sequence"/>
</dbReference>
<name>A0A174BTY3_9FIRM</name>
<evidence type="ECO:0000313" key="1">
    <source>
        <dbReference type="EMBL" id="CUO04512.1"/>
    </source>
</evidence>
<reference evidence="1 2" key="1">
    <citation type="submission" date="2015-09" db="EMBL/GenBank/DDBJ databases">
        <authorList>
            <consortium name="Pathogen Informatics"/>
        </authorList>
    </citation>
    <scope>NUCLEOTIDE SEQUENCE [LARGE SCALE GENOMIC DNA]</scope>
    <source>
        <strain evidence="1 2">2789STDY5834841</strain>
    </source>
</reference>
<organism evidence="1 2">
    <name type="scientific">[Ruminococcus] torques</name>
    <dbReference type="NCBI Taxonomy" id="33039"/>
    <lineage>
        <taxon>Bacteria</taxon>
        <taxon>Bacillati</taxon>
        <taxon>Bacillota</taxon>
        <taxon>Clostridia</taxon>
        <taxon>Lachnospirales</taxon>
        <taxon>Lachnospiraceae</taxon>
        <taxon>Mediterraneibacter</taxon>
    </lineage>
</organism>
<dbReference type="EMBL" id="CYZO01000016">
    <property type="protein sequence ID" value="CUO04512.1"/>
    <property type="molecule type" value="Genomic_DNA"/>
</dbReference>
<proteinExistence type="predicted"/>
<dbReference type="AlphaFoldDB" id="A0A174BTY3"/>
<protein>
    <submittedName>
        <fullName evidence="1">Uncharacterized protein</fullName>
    </submittedName>
</protein>
<dbReference type="RefSeq" id="WP_055159012.1">
    <property type="nucleotide sequence ID" value="NZ_CYZO01000016.1"/>
</dbReference>
<accession>A0A174BTY3</accession>